<evidence type="ECO:0000256" key="3">
    <source>
        <dbReference type="ARBA" id="ARBA00022691"/>
    </source>
</evidence>
<dbReference type="AlphaFoldDB" id="A0A7N0UD63"/>
<protein>
    <recommendedName>
        <fullName evidence="1">tRNA-uridine aminocarboxypropyltransferase</fullName>
        <ecNumber evidence="1">2.5.1.25</ecNumber>
    </recommendedName>
</protein>
<evidence type="ECO:0000259" key="7">
    <source>
        <dbReference type="SMART" id="SM01144"/>
    </source>
</evidence>
<evidence type="ECO:0000256" key="4">
    <source>
        <dbReference type="ARBA" id="ARBA00022694"/>
    </source>
</evidence>
<dbReference type="PANTHER" id="PTHR21392">
    <property type="entry name" value="TRNA-URIDINE AMINOCARBOXYPROPYLTRANSFERASE 2"/>
    <property type="match status" value="1"/>
</dbReference>
<name>A0A7N0UD63_KALFE</name>
<evidence type="ECO:0000313" key="9">
    <source>
        <dbReference type="Proteomes" id="UP000594263"/>
    </source>
</evidence>
<keyword evidence="4" id="KW-0819">tRNA processing</keyword>
<sequence length="383" mass="41635">MSLDVRVRISNPNRTATAPRPCSVTTPVSRCRLPLLRNMDTPASATSKRSVCPRCSKASRTCLCGRFRSPPLDNSVAVTILQHSLERNHPLNSTRIAKLGLQNVAVANVSDVLTEARFAIQLMGVDVIGAEQCTPPVCENAAQKMQSMFSDKGSVVDVDGEILSDESNLSMDSSRCCASMSYDPTVTVTVGRYGSGCSCEIQLLPRFSPQNPDFNQLLAVPELAAAFANGFVVKRMWNQLDAVAGNDVERQTEFKLTVPRGSVLLFPSDNAVGAEALVASGIEVKNLIVLDGTWAKATRMYNENPWLKALPHLKLELDESSLYGEVRSQPKENCLSTIESIVYALKAVGGAADGLDGLLDVFESMVEDQRRCMHERLSNLTPI</sequence>
<keyword evidence="9" id="KW-1185">Reference proteome</keyword>
<dbReference type="Proteomes" id="UP000594263">
    <property type="component" value="Unplaced"/>
</dbReference>
<dbReference type="EnsemblPlants" id="Kaladp0060s0049.1.v1.1">
    <property type="protein sequence ID" value="Kaladp0060s0049.1.v1.1.CDS.1"/>
    <property type="gene ID" value="Kaladp0060s0049.v1.1"/>
</dbReference>
<dbReference type="OMA" id="VTILQHA"/>
<feature type="domain" description="DTW" evidence="7">
    <location>
        <begin position="48"/>
        <end position="374"/>
    </location>
</feature>
<dbReference type="Pfam" id="PF03942">
    <property type="entry name" value="DTW"/>
    <property type="match status" value="1"/>
</dbReference>
<accession>A0A7N0UD63</accession>
<dbReference type="SMART" id="SM01144">
    <property type="entry name" value="DTW"/>
    <property type="match status" value="1"/>
</dbReference>
<keyword evidence="3" id="KW-0949">S-adenosyl-L-methionine</keyword>
<dbReference type="InterPro" id="IPR039262">
    <property type="entry name" value="DTWD2/TAPT"/>
</dbReference>
<comment type="similarity">
    <text evidence="5">Belongs to the TDD superfamily. DTWD2 family.</text>
</comment>
<evidence type="ECO:0000256" key="5">
    <source>
        <dbReference type="ARBA" id="ARBA00034489"/>
    </source>
</evidence>
<evidence type="ECO:0000313" key="8">
    <source>
        <dbReference type="EnsemblPlants" id="Kaladp0060s0049.1.v1.1.CDS.1"/>
    </source>
</evidence>
<keyword evidence="2" id="KW-0808">Transferase</keyword>
<evidence type="ECO:0000256" key="1">
    <source>
        <dbReference type="ARBA" id="ARBA00012386"/>
    </source>
</evidence>
<evidence type="ECO:0000256" key="2">
    <source>
        <dbReference type="ARBA" id="ARBA00022679"/>
    </source>
</evidence>
<reference evidence="8" key="1">
    <citation type="submission" date="2021-01" db="UniProtKB">
        <authorList>
            <consortium name="EnsemblPlants"/>
        </authorList>
    </citation>
    <scope>IDENTIFICATION</scope>
</reference>
<dbReference type="PANTHER" id="PTHR21392:SF0">
    <property type="entry name" value="TRNA-URIDINE AMINOCARBOXYPROPYLTRANSFERASE 2"/>
    <property type="match status" value="1"/>
</dbReference>
<proteinExistence type="inferred from homology"/>
<dbReference type="GO" id="GO:0008033">
    <property type="term" value="P:tRNA processing"/>
    <property type="evidence" value="ECO:0007669"/>
    <property type="project" value="UniProtKB-KW"/>
</dbReference>
<dbReference type="EC" id="2.5.1.25" evidence="1"/>
<dbReference type="Gramene" id="Kaladp0060s0049.1.v1.1">
    <property type="protein sequence ID" value="Kaladp0060s0049.1.v1.1.CDS.1"/>
    <property type="gene ID" value="Kaladp0060s0049.v1.1"/>
</dbReference>
<dbReference type="InterPro" id="IPR005636">
    <property type="entry name" value="DTW"/>
</dbReference>
<evidence type="ECO:0000256" key="6">
    <source>
        <dbReference type="ARBA" id="ARBA00048718"/>
    </source>
</evidence>
<organism evidence="8 9">
    <name type="scientific">Kalanchoe fedtschenkoi</name>
    <name type="common">Lavender scallops</name>
    <name type="synonym">South American air plant</name>
    <dbReference type="NCBI Taxonomy" id="63787"/>
    <lineage>
        <taxon>Eukaryota</taxon>
        <taxon>Viridiplantae</taxon>
        <taxon>Streptophyta</taxon>
        <taxon>Embryophyta</taxon>
        <taxon>Tracheophyta</taxon>
        <taxon>Spermatophyta</taxon>
        <taxon>Magnoliopsida</taxon>
        <taxon>eudicotyledons</taxon>
        <taxon>Gunneridae</taxon>
        <taxon>Pentapetalae</taxon>
        <taxon>Saxifragales</taxon>
        <taxon>Crassulaceae</taxon>
        <taxon>Kalanchoe</taxon>
    </lineage>
</organism>
<dbReference type="GO" id="GO:0016432">
    <property type="term" value="F:tRNA-uridine aminocarboxypropyltransferase activity"/>
    <property type="evidence" value="ECO:0007669"/>
    <property type="project" value="UniProtKB-EC"/>
</dbReference>
<comment type="catalytic activity">
    <reaction evidence="6">
        <text>a uridine in tRNA + S-adenosyl-L-methionine = a 3-[(3S)-3-amino-3-carboxypropyl]uridine in tRNA + S-methyl-5'-thioadenosine + H(+)</text>
        <dbReference type="Rhea" id="RHEA:62432"/>
        <dbReference type="Rhea" id="RHEA-COMP:13339"/>
        <dbReference type="Rhea" id="RHEA-COMP:16092"/>
        <dbReference type="ChEBI" id="CHEBI:15378"/>
        <dbReference type="ChEBI" id="CHEBI:17509"/>
        <dbReference type="ChEBI" id="CHEBI:59789"/>
        <dbReference type="ChEBI" id="CHEBI:65315"/>
        <dbReference type="ChEBI" id="CHEBI:82930"/>
        <dbReference type="EC" id="2.5.1.25"/>
    </reaction>
</comment>